<dbReference type="SUPFAM" id="SSF55073">
    <property type="entry name" value="Nucleotide cyclase"/>
    <property type="match status" value="1"/>
</dbReference>
<dbReference type="Gene3D" id="3.30.70.270">
    <property type="match status" value="1"/>
</dbReference>
<dbReference type="OrthoDB" id="2576558at2"/>
<proteinExistence type="predicted"/>
<evidence type="ECO:0000256" key="1">
    <source>
        <dbReference type="SAM" id="Phobius"/>
    </source>
</evidence>
<organism evidence="3 4">
    <name type="scientific">Lactiplantibacillus xiangfangensis</name>
    <dbReference type="NCBI Taxonomy" id="942150"/>
    <lineage>
        <taxon>Bacteria</taxon>
        <taxon>Bacillati</taxon>
        <taxon>Bacillota</taxon>
        <taxon>Bacilli</taxon>
        <taxon>Lactobacillales</taxon>
        <taxon>Lactobacillaceae</taxon>
        <taxon>Lactiplantibacillus</taxon>
    </lineage>
</organism>
<dbReference type="InterPro" id="IPR000160">
    <property type="entry name" value="GGDEF_dom"/>
</dbReference>
<dbReference type="Pfam" id="PF00990">
    <property type="entry name" value="GGDEF"/>
    <property type="match status" value="1"/>
</dbReference>
<comment type="caution">
    <text evidence="3">The sequence shown here is derived from an EMBL/GenBank/DDBJ whole genome shotgun (WGS) entry which is preliminary data.</text>
</comment>
<dbReference type="PATRIC" id="fig|942150.3.peg.132"/>
<evidence type="ECO:0000313" key="4">
    <source>
        <dbReference type="Proteomes" id="UP000051783"/>
    </source>
</evidence>
<name>A0A0R2M4Q4_9LACO</name>
<feature type="transmembrane region" description="Helical" evidence="1">
    <location>
        <begin position="82"/>
        <end position="104"/>
    </location>
</feature>
<dbReference type="InterPro" id="IPR029787">
    <property type="entry name" value="Nucleotide_cyclase"/>
</dbReference>
<dbReference type="RefSeq" id="WP_057706743.1">
    <property type="nucleotide sequence ID" value="NZ_JQCL01000074.1"/>
</dbReference>
<gene>
    <name evidence="3" type="ORF">IV64_GL000124</name>
</gene>
<keyword evidence="4" id="KW-1185">Reference proteome</keyword>
<protein>
    <submittedName>
        <fullName evidence="3">Diguanylate cyclase</fullName>
    </submittedName>
</protein>
<feature type="transmembrane region" description="Helical" evidence="1">
    <location>
        <begin position="55"/>
        <end position="76"/>
    </location>
</feature>
<evidence type="ECO:0000313" key="3">
    <source>
        <dbReference type="EMBL" id="KRO09000.1"/>
    </source>
</evidence>
<dbReference type="AlphaFoldDB" id="A0A0R2M4Q4"/>
<sequence>MKHQMIDNVVFMGILAVLAYQYTLLYFSVINGSWLNFAVVAGTFGIGLLLGRSTYIILGGMLSFVGMSAGGLMLVMPYTREMYLWAAIALLTITPLTTYLTFLLDHHLLKRKALAATLSDLERAKPDLELITGAQNKHALNTAVNREMKLVWHHERNYRFTLTMVKIDFLENVVNYLGNQQFNALLRAMAKHLDESRYAEDQLYYLGAGKFIILSPMLSRANAPTMRHKFKANVAKVAGGIGLESNALILRVGQVTYSTQHMVRECNATKALAQLERNAETDIAREYL</sequence>
<accession>A0A0R2M4Q4</accession>
<feature type="domain" description="GGDEF" evidence="2">
    <location>
        <begin position="158"/>
        <end position="288"/>
    </location>
</feature>
<feature type="transmembrane region" description="Helical" evidence="1">
    <location>
        <begin position="33"/>
        <end position="50"/>
    </location>
</feature>
<keyword evidence="1" id="KW-0472">Membrane</keyword>
<dbReference type="Proteomes" id="UP000051783">
    <property type="component" value="Unassembled WGS sequence"/>
</dbReference>
<dbReference type="InterPro" id="IPR043128">
    <property type="entry name" value="Rev_trsase/Diguanyl_cyclase"/>
</dbReference>
<dbReference type="EMBL" id="JQCL01000074">
    <property type="protein sequence ID" value="KRO09000.1"/>
    <property type="molecule type" value="Genomic_DNA"/>
</dbReference>
<keyword evidence="1" id="KW-0812">Transmembrane</keyword>
<dbReference type="STRING" id="942150.IV64_GL000124"/>
<feature type="transmembrane region" description="Helical" evidence="1">
    <location>
        <begin position="9"/>
        <end position="27"/>
    </location>
</feature>
<reference evidence="3 4" key="1">
    <citation type="journal article" date="2015" name="Genome Announc.">
        <title>Expanding the biotechnology potential of lactobacilli through comparative genomics of 213 strains and associated genera.</title>
        <authorList>
            <person name="Sun Z."/>
            <person name="Harris H.M."/>
            <person name="McCann A."/>
            <person name="Guo C."/>
            <person name="Argimon S."/>
            <person name="Zhang W."/>
            <person name="Yang X."/>
            <person name="Jeffery I.B."/>
            <person name="Cooney J.C."/>
            <person name="Kagawa T.F."/>
            <person name="Liu W."/>
            <person name="Song Y."/>
            <person name="Salvetti E."/>
            <person name="Wrobel A."/>
            <person name="Rasinkangas P."/>
            <person name="Parkhill J."/>
            <person name="Rea M.C."/>
            <person name="O'Sullivan O."/>
            <person name="Ritari J."/>
            <person name="Douillard F.P."/>
            <person name="Paul Ross R."/>
            <person name="Yang R."/>
            <person name="Briner A.E."/>
            <person name="Felis G.E."/>
            <person name="de Vos W.M."/>
            <person name="Barrangou R."/>
            <person name="Klaenhammer T.R."/>
            <person name="Caufield P.W."/>
            <person name="Cui Y."/>
            <person name="Zhang H."/>
            <person name="O'Toole P.W."/>
        </authorList>
    </citation>
    <scope>NUCLEOTIDE SEQUENCE [LARGE SCALE GENOMIC DNA]</scope>
    <source>
        <strain evidence="3 4">LMG 26013</strain>
    </source>
</reference>
<keyword evidence="1" id="KW-1133">Transmembrane helix</keyword>
<dbReference type="PROSITE" id="PS50887">
    <property type="entry name" value="GGDEF"/>
    <property type="match status" value="1"/>
</dbReference>
<evidence type="ECO:0000259" key="2">
    <source>
        <dbReference type="PROSITE" id="PS50887"/>
    </source>
</evidence>